<dbReference type="Pfam" id="PF07927">
    <property type="entry name" value="HicA_toxin"/>
    <property type="match status" value="1"/>
</dbReference>
<accession>A0A450ZKQ9</accession>
<dbReference type="GO" id="GO:0004519">
    <property type="term" value="F:endonuclease activity"/>
    <property type="evidence" value="ECO:0007669"/>
    <property type="project" value="UniProtKB-KW"/>
</dbReference>
<dbReference type="EMBL" id="CAADFX010000022">
    <property type="protein sequence ID" value="VFK54351.1"/>
    <property type="molecule type" value="Genomic_DNA"/>
</dbReference>
<dbReference type="InterPro" id="IPR038570">
    <property type="entry name" value="HicA_sf"/>
</dbReference>
<reference evidence="8" key="1">
    <citation type="submission" date="2019-02" db="EMBL/GenBank/DDBJ databases">
        <authorList>
            <person name="Gruber-Vodicka R. H."/>
            <person name="Seah K. B. B."/>
        </authorList>
    </citation>
    <scope>NUCLEOTIDE SEQUENCE</scope>
    <source>
        <strain evidence="8">BECK_BY1</strain>
    </source>
</reference>
<evidence type="ECO:0000256" key="1">
    <source>
        <dbReference type="ARBA" id="ARBA00006620"/>
    </source>
</evidence>
<sequence>MPKFVGINHLDAVRALKKAGFWVARQGKHIVMTNGARIITIPRHNPVNAITMGNIIRDAGLTKEEFKRFL</sequence>
<evidence type="ECO:0000313" key="8">
    <source>
        <dbReference type="EMBL" id="VFK54351.1"/>
    </source>
</evidence>
<dbReference type="AlphaFoldDB" id="A0A450ZKQ9"/>
<evidence type="ECO:0000256" key="3">
    <source>
        <dbReference type="ARBA" id="ARBA00022722"/>
    </source>
</evidence>
<dbReference type="InterPro" id="IPR012933">
    <property type="entry name" value="HicA_mRNA_interferase"/>
</dbReference>
<keyword evidence="2" id="KW-1277">Toxin-antitoxin system</keyword>
<evidence type="ECO:0000256" key="6">
    <source>
        <dbReference type="ARBA" id="ARBA00022884"/>
    </source>
</evidence>
<evidence type="ECO:0000256" key="7">
    <source>
        <dbReference type="ARBA" id="ARBA00023016"/>
    </source>
</evidence>
<organism evidence="8">
    <name type="scientific">Candidatus Kentrum sp. TUN</name>
    <dbReference type="NCBI Taxonomy" id="2126343"/>
    <lineage>
        <taxon>Bacteria</taxon>
        <taxon>Pseudomonadati</taxon>
        <taxon>Pseudomonadota</taxon>
        <taxon>Gammaproteobacteria</taxon>
        <taxon>Candidatus Kentrum</taxon>
    </lineage>
</organism>
<dbReference type="GO" id="GO:0016787">
    <property type="term" value="F:hydrolase activity"/>
    <property type="evidence" value="ECO:0007669"/>
    <property type="project" value="UniProtKB-KW"/>
</dbReference>
<gene>
    <name evidence="8" type="ORF">BECKTUN1418D_GA0071000_10228</name>
</gene>
<dbReference type="GO" id="GO:0003729">
    <property type="term" value="F:mRNA binding"/>
    <property type="evidence" value="ECO:0007669"/>
    <property type="project" value="InterPro"/>
</dbReference>
<keyword evidence="6" id="KW-0694">RNA-binding</keyword>
<keyword evidence="5" id="KW-0378">Hydrolase</keyword>
<keyword evidence="3" id="KW-0540">Nuclease</keyword>
<protein>
    <submittedName>
        <fullName evidence="8">HicA toxin of toxin-antitoxin</fullName>
    </submittedName>
</protein>
<evidence type="ECO:0000256" key="4">
    <source>
        <dbReference type="ARBA" id="ARBA00022759"/>
    </source>
</evidence>
<dbReference type="SUPFAM" id="SSF54786">
    <property type="entry name" value="YcfA/nrd intein domain"/>
    <property type="match status" value="1"/>
</dbReference>
<keyword evidence="4" id="KW-0255">Endonuclease</keyword>
<keyword evidence="7" id="KW-0346">Stress response</keyword>
<evidence type="ECO:0000256" key="5">
    <source>
        <dbReference type="ARBA" id="ARBA00022801"/>
    </source>
</evidence>
<evidence type="ECO:0000256" key="2">
    <source>
        <dbReference type="ARBA" id="ARBA00022649"/>
    </source>
</evidence>
<comment type="similarity">
    <text evidence="1">Belongs to the HicA mRNA interferase family.</text>
</comment>
<dbReference type="Gene3D" id="3.30.920.30">
    <property type="entry name" value="Hypothetical protein"/>
    <property type="match status" value="1"/>
</dbReference>
<proteinExistence type="inferred from homology"/>
<name>A0A450ZKQ9_9GAMM</name>